<feature type="domain" description="PPIase FKBP-type" evidence="11">
    <location>
        <begin position="7"/>
        <end position="101"/>
    </location>
</feature>
<comment type="catalytic activity">
    <reaction evidence="1 9 10">
        <text>[protein]-peptidylproline (omega=180) = [protein]-peptidylproline (omega=0)</text>
        <dbReference type="Rhea" id="RHEA:16237"/>
        <dbReference type="Rhea" id="RHEA-COMP:10747"/>
        <dbReference type="Rhea" id="RHEA-COMP:10748"/>
        <dbReference type="ChEBI" id="CHEBI:83833"/>
        <dbReference type="ChEBI" id="CHEBI:83834"/>
        <dbReference type="EC" id="5.2.1.8"/>
    </reaction>
</comment>
<evidence type="ECO:0000256" key="2">
    <source>
        <dbReference type="ARBA" id="ARBA00004496"/>
    </source>
</evidence>
<dbReference type="GO" id="GO:0042026">
    <property type="term" value="P:protein refolding"/>
    <property type="evidence" value="ECO:0007669"/>
    <property type="project" value="UniProtKB-ARBA"/>
</dbReference>
<dbReference type="PANTHER" id="PTHR47861:SF3">
    <property type="entry name" value="FKBP-TYPE PEPTIDYL-PROLYL CIS-TRANS ISOMERASE SLYD"/>
    <property type="match status" value="1"/>
</dbReference>
<dbReference type="Pfam" id="PF00254">
    <property type="entry name" value="FKBP_C"/>
    <property type="match status" value="1"/>
</dbReference>
<sequence length="150" mass="15981">MAQAKSGDTVQVHYTGTLTDGTIFDSSAGRTPLEFTVGSGQVIKGFDEGVAGMNPGEKKTINIPVEDAYGAANEEMIFTLNRSDIPDDIPLEVGMTLNMHEDGNPRPIPVIVRDLTETNVTLDANHPLAGQELTFEVELVGVKSPSGLIL</sequence>
<keyword evidence="13" id="KW-1185">Reference proteome</keyword>
<dbReference type="InterPro" id="IPR046357">
    <property type="entry name" value="PPIase_dom_sf"/>
</dbReference>
<name>A0A7G5H3I9_9BACT</name>
<dbReference type="InterPro" id="IPR001179">
    <property type="entry name" value="PPIase_FKBP_dom"/>
</dbReference>
<proteinExistence type="inferred from homology"/>
<keyword evidence="6" id="KW-0143">Chaperone</keyword>
<dbReference type="KEGG" id="sfol:H3H32_12715"/>
<protein>
    <recommendedName>
        <fullName evidence="10">Peptidyl-prolyl cis-trans isomerase</fullName>
        <ecNumber evidence="10">5.2.1.8</ecNumber>
    </recommendedName>
</protein>
<keyword evidence="5 9" id="KW-0697">Rotamase</keyword>
<dbReference type="GO" id="GO:0003755">
    <property type="term" value="F:peptidyl-prolyl cis-trans isomerase activity"/>
    <property type="evidence" value="ECO:0007669"/>
    <property type="project" value="UniProtKB-UniRule"/>
</dbReference>
<dbReference type="Proteomes" id="UP000515369">
    <property type="component" value="Chromosome"/>
</dbReference>
<evidence type="ECO:0000256" key="5">
    <source>
        <dbReference type="ARBA" id="ARBA00023110"/>
    </source>
</evidence>
<comment type="subcellular location">
    <subcellularLocation>
        <location evidence="2">Cytoplasm</location>
    </subcellularLocation>
</comment>
<evidence type="ECO:0000256" key="8">
    <source>
        <dbReference type="ARBA" id="ARBA00037071"/>
    </source>
</evidence>
<dbReference type="GO" id="GO:0005737">
    <property type="term" value="C:cytoplasm"/>
    <property type="evidence" value="ECO:0007669"/>
    <property type="project" value="UniProtKB-SubCell"/>
</dbReference>
<dbReference type="EMBL" id="CP059732">
    <property type="protein sequence ID" value="QMW05681.1"/>
    <property type="molecule type" value="Genomic_DNA"/>
</dbReference>
<evidence type="ECO:0000256" key="7">
    <source>
        <dbReference type="ARBA" id="ARBA00023235"/>
    </source>
</evidence>
<organism evidence="12 13">
    <name type="scientific">Spirosoma foliorum</name>
    <dbReference type="NCBI Taxonomy" id="2710596"/>
    <lineage>
        <taxon>Bacteria</taxon>
        <taxon>Pseudomonadati</taxon>
        <taxon>Bacteroidota</taxon>
        <taxon>Cytophagia</taxon>
        <taxon>Cytophagales</taxon>
        <taxon>Cytophagaceae</taxon>
        <taxon>Spirosoma</taxon>
    </lineage>
</organism>
<keyword evidence="4" id="KW-0963">Cytoplasm</keyword>
<reference evidence="12 13" key="1">
    <citation type="submission" date="2020-07" db="EMBL/GenBank/DDBJ databases">
        <title>Spirosoma foliorum sp. nov., isolated from the leaves on the Nejang mountain Korea, Republic of.</title>
        <authorList>
            <person name="Ho H."/>
            <person name="Lee Y.-J."/>
            <person name="Nurcahyanto D.-A."/>
            <person name="Kim S.-G."/>
        </authorList>
    </citation>
    <scope>NUCLEOTIDE SEQUENCE [LARGE SCALE GENOMIC DNA]</scope>
    <source>
        <strain evidence="12 13">PL0136</strain>
    </source>
</reference>
<keyword evidence="7 9" id="KW-0413">Isomerase</keyword>
<dbReference type="EC" id="5.2.1.8" evidence="10"/>
<evidence type="ECO:0000256" key="4">
    <source>
        <dbReference type="ARBA" id="ARBA00022490"/>
    </source>
</evidence>
<dbReference type="SUPFAM" id="SSF54534">
    <property type="entry name" value="FKBP-like"/>
    <property type="match status" value="1"/>
</dbReference>
<evidence type="ECO:0000256" key="9">
    <source>
        <dbReference type="PROSITE-ProRule" id="PRU00277"/>
    </source>
</evidence>
<evidence type="ECO:0000256" key="3">
    <source>
        <dbReference type="ARBA" id="ARBA00006577"/>
    </source>
</evidence>
<evidence type="ECO:0000259" key="11">
    <source>
        <dbReference type="PROSITE" id="PS50059"/>
    </source>
</evidence>
<comment type="similarity">
    <text evidence="3 10">Belongs to the FKBP-type PPIase family.</text>
</comment>
<evidence type="ECO:0000256" key="10">
    <source>
        <dbReference type="RuleBase" id="RU003915"/>
    </source>
</evidence>
<accession>A0A7G5H3I9</accession>
<gene>
    <name evidence="12" type="ORF">H3H32_12715</name>
</gene>
<dbReference type="AlphaFoldDB" id="A0A7G5H3I9"/>
<comment type="function">
    <text evidence="8">Also involved in hydrogenase metallocenter assembly, probably by participating in the nickel insertion step. This function in hydrogenase biosynthesis requires chaperone activity and the presence of the metal-binding domain, but not PPIase activity.</text>
</comment>
<evidence type="ECO:0000313" key="13">
    <source>
        <dbReference type="Proteomes" id="UP000515369"/>
    </source>
</evidence>
<evidence type="ECO:0000313" key="12">
    <source>
        <dbReference type="EMBL" id="QMW05681.1"/>
    </source>
</evidence>
<dbReference type="RefSeq" id="WP_182463062.1">
    <property type="nucleotide sequence ID" value="NZ_CP059732.1"/>
</dbReference>
<evidence type="ECO:0000256" key="6">
    <source>
        <dbReference type="ARBA" id="ARBA00023186"/>
    </source>
</evidence>
<dbReference type="PANTHER" id="PTHR47861">
    <property type="entry name" value="FKBP-TYPE PEPTIDYL-PROLYL CIS-TRANS ISOMERASE SLYD"/>
    <property type="match status" value="1"/>
</dbReference>
<dbReference type="Gene3D" id="3.10.50.40">
    <property type="match status" value="1"/>
</dbReference>
<dbReference type="PROSITE" id="PS50059">
    <property type="entry name" value="FKBP_PPIASE"/>
    <property type="match status" value="1"/>
</dbReference>
<evidence type="ECO:0000256" key="1">
    <source>
        <dbReference type="ARBA" id="ARBA00000971"/>
    </source>
</evidence>